<proteinExistence type="predicted"/>
<dbReference type="Pfam" id="PF01841">
    <property type="entry name" value="Transglut_core"/>
    <property type="match status" value="1"/>
</dbReference>
<evidence type="ECO:0000313" key="4">
    <source>
        <dbReference type="Proteomes" id="UP001078443"/>
    </source>
</evidence>
<dbReference type="Proteomes" id="UP001078443">
    <property type="component" value="Unassembled WGS sequence"/>
</dbReference>
<keyword evidence="4" id="KW-1185">Reference proteome</keyword>
<dbReference type="Gene3D" id="3.10.620.30">
    <property type="match status" value="1"/>
</dbReference>
<dbReference type="InterPro" id="IPR002931">
    <property type="entry name" value="Transglutaminase-like"/>
</dbReference>
<dbReference type="Pfam" id="PF16472">
    <property type="entry name" value="DUF5050"/>
    <property type="match status" value="1"/>
</dbReference>
<organism evidence="3 4">
    <name type="scientific">Clostridium aestuarii</name>
    <dbReference type="NCBI Taxonomy" id="338193"/>
    <lineage>
        <taxon>Bacteria</taxon>
        <taxon>Bacillati</taxon>
        <taxon>Bacillota</taxon>
        <taxon>Clostridia</taxon>
        <taxon>Eubacteriales</taxon>
        <taxon>Clostridiaceae</taxon>
        <taxon>Clostridium</taxon>
    </lineage>
</organism>
<comment type="caution">
    <text evidence="3">The sequence shown here is derived from an EMBL/GenBank/DDBJ whole genome shotgun (WGS) entry which is preliminary data.</text>
</comment>
<dbReference type="InterPro" id="IPR032485">
    <property type="entry name" value="LRP1-like_beta_prop"/>
</dbReference>
<dbReference type="RefSeq" id="WP_268039207.1">
    <property type="nucleotide sequence ID" value="NZ_JAPQER010000001.1"/>
</dbReference>
<sequence length="405" mass="47654">MKNKGIKVSLIIVLVITISVSAIYSLLNQQHKNINSNKQSSNGTENKIEDNLSSLLKNTDKRSENLVKYDKYQIDKDIKEYANPNNIELYKVLYDSIDELKDEVDVSNFTIDDNELKNLTKAIWYRVNYELFYIKNFQLSNDKKKFKITYTYDKSKIKEMKKNFNEKIDYILNEIIKPDFSELEKELAIYRYITKNVSYNYDNNGGSIDEVNAYSAIVKGKAICLGYTNAMKYLLNKAGIECHTVDSDEIAHIWNMVKIEGVYYQLDATWEADSNKGTQLRYFNFTDEDRRQNSPYKVWFGGNRNYKRITMPTCNNDKFKFVRDMNYYCVTDGWFYYGNLKDNNKIYKVKTDGTNNQKICDDSIKNIEIKEEWIYYSNLSDEGRLYKIKKDGMARQVVDDEVSIN</sequence>
<feature type="domain" description="Transglutaminase-like" evidence="1">
    <location>
        <begin position="173"/>
        <end position="268"/>
    </location>
</feature>
<feature type="domain" description="Prolow-density lipoprotein receptor-related protein 1-like beta-propeller" evidence="2">
    <location>
        <begin position="325"/>
        <end position="404"/>
    </location>
</feature>
<dbReference type="PANTHER" id="PTHR46333:SF2">
    <property type="entry name" value="CYTOKINESIS PROTEIN 3"/>
    <property type="match status" value="1"/>
</dbReference>
<reference evidence="3" key="1">
    <citation type="submission" date="2022-12" db="EMBL/GenBank/DDBJ databases">
        <authorList>
            <person name="Wang J."/>
        </authorList>
    </citation>
    <scope>NUCLEOTIDE SEQUENCE</scope>
    <source>
        <strain evidence="3">HY-45-18</strain>
    </source>
</reference>
<dbReference type="EMBL" id="JAPQER010000001">
    <property type="protein sequence ID" value="MCY6482940.1"/>
    <property type="molecule type" value="Genomic_DNA"/>
</dbReference>
<gene>
    <name evidence="3" type="ORF">OW763_01040</name>
</gene>
<evidence type="ECO:0000259" key="1">
    <source>
        <dbReference type="Pfam" id="PF01841"/>
    </source>
</evidence>
<evidence type="ECO:0000259" key="2">
    <source>
        <dbReference type="Pfam" id="PF16472"/>
    </source>
</evidence>
<dbReference type="InterPro" id="IPR052557">
    <property type="entry name" value="CAP/Cytokinesis_protein"/>
</dbReference>
<protein>
    <submittedName>
        <fullName evidence="3">DUF5050 domain-containing protein</fullName>
    </submittedName>
</protein>
<name>A0ABT4CVD0_9CLOT</name>
<dbReference type="InterPro" id="IPR038765">
    <property type="entry name" value="Papain-like_cys_pep_sf"/>
</dbReference>
<accession>A0ABT4CVD0</accession>
<dbReference type="PANTHER" id="PTHR46333">
    <property type="entry name" value="CYTOKINESIS PROTEIN 3"/>
    <property type="match status" value="1"/>
</dbReference>
<evidence type="ECO:0000313" key="3">
    <source>
        <dbReference type="EMBL" id="MCY6482940.1"/>
    </source>
</evidence>
<dbReference type="SUPFAM" id="SSF54001">
    <property type="entry name" value="Cysteine proteinases"/>
    <property type="match status" value="1"/>
</dbReference>